<proteinExistence type="predicted"/>
<dbReference type="PANTHER" id="PTHR37534">
    <property type="entry name" value="TRANSCRIPTIONAL ACTIVATOR PROTEIN UGA3"/>
    <property type="match status" value="1"/>
</dbReference>
<dbReference type="GeneID" id="63713195"/>
<feature type="compositionally biased region" description="Basic residues" evidence="3">
    <location>
        <begin position="34"/>
        <end position="43"/>
    </location>
</feature>
<sequence length="882" mass="98176">MAETHSVASEANANPSERAAAQRAEAEQDDPKGKKAVGKKRTKTGCMTCRKRRIKCDENKPRCKNCIKSKRECKGYDRSLDPLGAQQSHFATPLYAAGSPYLSNLMASHNARAPAPINLQAIAPKPPPSFDFNQSTLRPLHPQYAEHGSQDIGYDQTSPEVYASMRNPLYATSFSAAASSMHDSCSARQLYHDARQQFDVGGITPSLSCIQSTSATGLGQPLTGMFHYCSGSDADISTEDVYMAESENKQPTSASVLVSGPFVPPASQPEHVTAVRTFSTFAKLAPFEYMEYASNSELRNQTTHAIFTHFINITGPSMSLYERDSSPSQEPDQRGGNAEPGHNLFSYTIPSLALNHKGLFHAVMATANLQIANLQDTSEVEALKHDHWSLNQITKSERSLQSGTDVATLAASLLLAYFRVWMSDHSKWYDRLRVARKLFGQIALRDMSRVYLRAKREASFSAGVNHLCEFDYDLLSSITGTRVCAEHYNLEEGEPSDLRYRSASNTNIKQYDILRDLFWWYAKMDVYQSILGATKLCMGYEAWTQCPPRAPVSKFNAIYGTYDHLILLLGRLASFTHRDFVRKRKATTQSAPCSDAFLHRATESRPTDGYFPMTSSPPMGRSPPTDANDDLGALHTEEAATLEWESIRKAFAALGKRLDTTHFKPLNGEYADSKKTPFGPAVQYRTYSIAGIWMNYHMGLIKLYRSHPMMPLAGMQATRMAAQYTERHAMRIGSIAAGLADDTQNPDNSTTHAAALIESCFPLFVAAMQVQTSDQQLWILRWMYNISVRTGWHSAKGITLGCDAGFSKAYQLGYGPEYNRPAFLDQPPSSSWMLPRRLDHRLSESFVKEESRAVPRSEQTSLAFGLLGVEGDLDRLHLEEDD</sequence>
<feature type="compositionally biased region" description="Basic and acidic residues" evidence="3">
    <location>
        <begin position="24"/>
        <end position="33"/>
    </location>
</feature>
<evidence type="ECO:0000256" key="2">
    <source>
        <dbReference type="ARBA" id="ARBA00023242"/>
    </source>
</evidence>
<evidence type="ECO:0000256" key="3">
    <source>
        <dbReference type="SAM" id="MobiDB-lite"/>
    </source>
</evidence>
<dbReference type="Pfam" id="PF11951">
    <property type="entry name" value="Fungal_trans_2"/>
    <property type="match status" value="1"/>
</dbReference>
<keyword evidence="2" id="KW-0539">Nucleus</keyword>
<dbReference type="Pfam" id="PF00172">
    <property type="entry name" value="Zn_clus"/>
    <property type="match status" value="1"/>
</dbReference>
<dbReference type="InterPro" id="IPR021858">
    <property type="entry name" value="Fun_TF"/>
</dbReference>
<dbReference type="GO" id="GO:0008270">
    <property type="term" value="F:zinc ion binding"/>
    <property type="evidence" value="ECO:0007669"/>
    <property type="project" value="InterPro"/>
</dbReference>
<keyword evidence="6" id="KW-1185">Reference proteome</keyword>
<evidence type="ECO:0000256" key="1">
    <source>
        <dbReference type="ARBA" id="ARBA00004123"/>
    </source>
</evidence>
<protein>
    <submittedName>
        <fullName evidence="5">Fungal transcriptional regulatory protein</fullName>
    </submittedName>
</protein>
<evidence type="ECO:0000313" key="6">
    <source>
        <dbReference type="Proteomes" id="UP000076580"/>
    </source>
</evidence>
<feature type="region of interest" description="Disordered" evidence="3">
    <location>
        <begin position="320"/>
        <end position="341"/>
    </location>
</feature>
<dbReference type="InterPro" id="IPR001138">
    <property type="entry name" value="Zn2Cys6_DnaBD"/>
</dbReference>
<gene>
    <name evidence="5" type="ORF">DCS_00552</name>
</gene>
<dbReference type="GO" id="GO:0000981">
    <property type="term" value="F:DNA-binding transcription factor activity, RNA polymerase II-specific"/>
    <property type="evidence" value="ECO:0007669"/>
    <property type="project" value="InterPro"/>
</dbReference>
<dbReference type="Gene3D" id="4.10.240.10">
    <property type="entry name" value="Zn(2)-C6 fungal-type DNA-binding domain"/>
    <property type="match status" value="1"/>
</dbReference>
<name>A0A151GQZ9_DRECN</name>
<dbReference type="STRING" id="98403.A0A151GQZ9"/>
<comment type="subcellular location">
    <subcellularLocation>
        <location evidence="1">Nucleus</location>
    </subcellularLocation>
</comment>
<organism evidence="5 6">
    <name type="scientific">Drechmeria coniospora</name>
    <name type="common">Nematophagous fungus</name>
    <name type="synonym">Meria coniospora</name>
    <dbReference type="NCBI Taxonomy" id="98403"/>
    <lineage>
        <taxon>Eukaryota</taxon>
        <taxon>Fungi</taxon>
        <taxon>Dikarya</taxon>
        <taxon>Ascomycota</taxon>
        <taxon>Pezizomycotina</taxon>
        <taxon>Sordariomycetes</taxon>
        <taxon>Hypocreomycetidae</taxon>
        <taxon>Hypocreales</taxon>
        <taxon>Ophiocordycipitaceae</taxon>
        <taxon>Drechmeria</taxon>
    </lineage>
</organism>
<dbReference type="InterPro" id="IPR036864">
    <property type="entry name" value="Zn2-C6_fun-type_DNA-bd_sf"/>
</dbReference>
<dbReference type="SMART" id="SM00066">
    <property type="entry name" value="GAL4"/>
    <property type="match status" value="1"/>
</dbReference>
<evidence type="ECO:0000259" key="4">
    <source>
        <dbReference type="PROSITE" id="PS50048"/>
    </source>
</evidence>
<dbReference type="PROSITE" id="PS00463">
    <property type="entry name" value="ZN2_CY6_FUNGAL_1"/>
    <property type="match status" value="1"/>
</dbReference>
<feature type="region of interest" description="Disordered" evidence="3">
    <location>
        <begin position="1"/>
        <end position="43"/>
    </location>
</feature>
<dbReference type="PROSITE" id="PS50048">
    <property type="entry name" value="ZN2_CY6_FUNGAL_2"/>
    <property type="match status" value="1"/>
</dbReference>
<dbReference type="OrthoDB" id="5391043at2759"/>
<comment type="caution">
    <text evidence="5">The sequence shown here is derived from an EMBL/GenBank/DDBJ whole genome shotgun (WGS) entry which is preliminary data.</text>
</comment>
<dbReference type="Proteomes" id="UP000076580">
    <property type="component" value="Chromosome 01"/>
</dbReference>
<feature type="domain" description="Zn(2)-C6 fungal-type" evidence="4">
    <location>
        <begin position="45"/>
        <end position="73"/>
    </location>
</feature>
<reference evidence="5 6" key="1">
    <citation type="journal article" date="2016" name="Sci. Rep.">
        <title>Insights into Adaptations to a Near-Obligate Nematode Endoparasitic Lifestyle from the Finished Genome of Drechmeria coniospora.</title>
        <authorList>
            <person name="Zhang L."/>
            <person name="Zhou Z."/>
            <person name="Guo Q."/>
            <person name="Fokkens L."/>
            <person name="Miskei M."/>
            <person name="Pocsi I."/>
            <person name="Zhang W."/>
            <person name="Chen M."/>
            <person name="Wang L."/>
            <person name="Sun Y."/>
            <person name="Donzelli B.G."/>
            <person name="Gibson D.M."/>
            <person name="Nelson D.R."/>
            <person name="Luo J.G."/>
            <person name="Rep M."/>
            <person name="Liu H."/>
            <person name="Yang S."/>
            <person name="Wang J."/>
            <person name="Krasnoff S.B."/>
            <person name="Xu Y."/>
            <person name="Molnar I."/>
            <person name="Lin M."/>
        </authorList>
    </citation>
    <scope>NUCLEOTIDE SEQUENCE [LARGE SCALE GENOMIC DNA]</scope>
    <source>
        <strain evidence="5 6">ARSEF 6962</strain>
    </source>
</reference>
<evidence type="ECO:0000313" key="5">
    <source>
        <dbReference type="EMBL" id="KYK59422.1"/>
    </source>
</evidence>
<dbReference type="CDD" id="cd00067">
    <property type="entry name" value="GAL4"/>
    <property type="match status" value="1"/>
</dbReference>
<dbReference type="PANTHER" id="PTHR37534:SF23">
    <property type="entry name" value="ZN(II)2CYS6 TRANSCRIPTION FACTOR (EUROFUNG)"/>
    <property type="match status" value="1"/>
</dbReference>
<dbReference type="InParanoid" id="A0A151GQZ9"/>
<dbReference type="GO" id="GO:0045944">
    <property type="term" value="P:positive regulation of transcription by RNA polymerase II"/>
    <property type="evidence" value="ECO:0007669"/>
    <property type="project" value="TreeGrafter"/>
</dbReference>
<dbReference type="GO" id="GO:0000976">
    <property type="term" value="F:transcription cis-regulatory region binding"/>
    <property type="evidence" value="ECO:0007669"/>
    <property type="project" value="TreeGrafter"/>
</dbReference>
<dbReference type="SUPFAM" id="SSF57701">
    <property type="entry name" value="Zn2/Cys6 DNA-binding domain"/>
    <property type="match status" value="1"/>
</dbReference>
<dbReference type="AlphaFoldDB" id="A0A151GQZ9"/>
<dbReference type="EMBL" id="LAYC01000001">
    <property type="protein sequence ID" value="KYK59422.1"/>
    <property type="molecule type" value="Genomic_DNA"/>
</dbReference>
<feature type="compositionally biased region" description="Polar residues" evidence="3">
    <location>
        <begin position="1"/>
        <end position="15"/>
    </location>
</feature>
<accession>A0A151GQZ9</accession>
<dbReference type="RefSeq" id="XP_040658774.1">
    <property type="nucleotide sequence ID" value="XM_040797891.1"/>
</dbReference>
<dbReference type="GO" id="GO:0005634">
    <property type="term" value="C:nucleus"/>
    <property type="evidence" value="ECO:0007669"/>
    <property type="project" value="UniProtKB-SubCell"/>
</dbReference>